<gene>
    <name evidence="1" type="ORF">QQS21_006300</name>
</gene>
<keyword evidence="2" id="KW-1185">Reference proteome</keyword>
<sequence length="88" mass="9550">MDKSICLRYTFDPHAMEAWTASIARRPGGPRQAPDSPQLIRQVPAVSSTLQLRNPTGSASAPCTLHPEPKLLIDVFAPPCQLFPAVTL</sequence>
<evidence type="ECO:0000313" key="1">
    <source>
        <dbReference type="EMBL" id="KAK2596624.1"/>
    </source>
</evidence>
<proteinExistence type="predicted"/>
<dbReference type="Proteomes" id="UP001251528">
    <property type="component" value="Unassembled WGS sequence"/>
</dbReference>
<reference evidence="1" key="1">
    <citation type="submission" date="2023-06" db="EMBL/GenBank/DDBJ databases">
        <title>Conoideocrella luteorostrata (Hypocreales: Clavicipitaceae), a potential biocontrol fungus for elongate hemlock scale in United States Christmas tree production areas.</title>
        <authorList>
            <person name="Barrett H."/>
            <person name="Lovett B."/>
            <person name="Macias A.M."/>
            <person name="Stajich J.E."/>
            <person name="Kasson M.T."/>
        </authorList>
    </citation>
    <scope>NUCLEOTIDE SEQUENCE</scope>
    <source>
        <strain evidence="1">ARSEF 14590</strain>
    </source>
</reference>
<protein>
    <submittedName>
        <fullName evidence="1">Uncharacterized protein</fullName>
    </submittedName>
</protein>
<dbReference type="EMBL" id="JASWJB010000115">
    <property type="protein sequence ID" value="KAK2596624.1"/>
    <property type="molecule type" value="Genomic_DNA"/>
</dbReference>
<evidence type="ECO:0000313" key="2">
    <source>
        <dbReference type="Proteomes" id="UP001251528"/>
    </source>
</evidence>
<accession>A0AAJ0FYD8</accession>
<comment type="caution">
    <text evidence="1">The sequence shown here is derived from an EMBL/GenBank/DDBJ whole genome shotgun (WGS) entry which is preliminary data.</text>
</comment>
<name>A0AAJ0FYD8_9HYPO</name>
<organism evidence="1 2">
    <name type="scientific">Conoideocrella luteorostrata</name>
    <dbReference type="NCBI Taxonomy" id="1105319"/>
    <lineage>
        <taxon>Eukaryota</taxon>
        <taxon>Fungi</taxon>
        <taxon>Dikarya</taxon>
        <taxon>Ascomycota</taxon>
        <taxon>Pezizomycotina</taxon>
        <taxon>Sordariomycetes</taxon>
        <taxon>Hypocreomycetidae</taxon>
        <taxon>Hypocreales</taxon>
        <taxon>Clavicipitaceae</taxon>
        <taxon>Conoideocrella</taxon>
    </lineage>
</organism>
<dbReference type="AlphaFoldDB" id="A0AAJ0FYD8"/>